<dbReference type="GO" id="GO:0017101">
    <property type="term" value="C:aminoacyl-tRNA synthetase multienzyme complex"/>
    <property type="evidence" value="ECO:0007669"/>
    <property type="project" value="TreeGrafter"/>
</dbReference>
<keyword evidence="4 7" id="KW-0648">Protein biosynthesis</keyword>
<evidence type="ECO:0000313" key="10">
    <source>
        <dbReference type="Proteomes" id="UP000182344"/>
    </source>
</evidence>
<evidence type="ECO:0000256" key="1">
    <source>
        <dbReference type="ARBA" id="ARBA00022598"/>
    </source>
</evidence>
<comment type="catalytic activity">
    <reaction evidence="6 7">
        <text>tRNA(Pro) + L-proline + ATP = L-prolyl-tRNA(Pro) + AMP + diphosphate</text>
        <dbReference type="Rhea" id="RHEA:14305"/>
        <dbReference type="Rhea" id="RHEA-COMP:9700"/>
        <dbReference type="Rhea" id="RHEA-COMP:9702"/>
        <dbReference type="ChEBI" id="CHEBI:30616"/>
        <dbReference type="ChEBI" id="CHEBI:33019"/>
        <dbReference type="ChEBI" id="CHEBI:60039"/>
        <dbReference type="ChEBI" id="CHEBI:78442"/>
        <dbReference type="ChEBI" id="CHEBI:78532"/>
        <dbReference type="ChEBI" id="CHEBI:456215"/>
        <dbReference type="EC" id="6.1.1.15"/>
    </reaction>
</comment>
<reference evidence="9 10" key="1">
    <citation type="journal article" date="2016" name="Environ. Microbiol.">
        <title>Genomic resolution of a cold subsurface aquifer community provides metabolic insights for novel microbes adapted to high CO concentrations.</title>
        <authorList>
            <person name="Probst A.J."/>
            <person name="Castelle C.J."/>
            <person name="Singh A."/>
            <person name="Brown C.T."/>
            <person name="Anantharaman K."/>
            <person name="Sharon I."/>
            <person name="Hug L.A."/>
            <person name="Burstein D."/>
            <person name="Emerson J.B."/>
            <person name="Thomas B.C."/>
            <person name="Banfield J.F."/>
        </authorList>
    </citation>
    <scope>NUCLEOTIDE SEQUENCE [LARGE SCALE GENOMIC DNA]</scope>
    <source>
        <strain evidence="9">CG2_30_35_20</strain>
    </source>
</reference>
<dbReference type="InterPro" id="IPR016061">
    <property type="entry name" value="Pro-tRNA_ligase_II_C"/>
</dbReference>
<dbReference type="PROSITE" id="PS50862">
    <property type="entry name" value="AA_TRNA_LIGASE_II"/>
    <property type="match status" value="1"/>
</dbReference>
<dbReference type="CDD" id="cd00778">
    <property type="entry name" value="ProRS_core_arch_euk"/>
    <property type="match status" value="1"/>
</dbReference>
<evidence type="ECO:0000259" key="8">
    <source>
        <dbReference type="PROSITE" id="PS50862"/>
    </source>
</evidence>
<dbReference type="InterPro" id="IPR002314">
    <property type="entry name" value="aa-tRNA-synt_IIb"/>
</dbReference>
<dbReference type="GO" id="GO:0005737">
    <property type="term" value="C:cytoplasm"/>
    <property type="evidence" value="ECO:0007669"/>
    <property type="project" value="UniProtKB-SubCell"/>
</dbReference>
<dbReference type="STRING" id="1805376.AUK05_00200"/>
<dbReference type="Pfam" id="PF00587">
    <property type="entry name" value="tRNA-synt_2b"/>
    <property type="match status" value="1"/>
</dbReference>
<dbReference type="GO" id="GO:0005524">
    <property type="term" value="F:ATP binding"/>
    <property type="evidence" value="ECO:0007669"/>
    <property type="project" value="UniProtKB-UniRule"/>
</dbReference>
<comment type="caution">
    <text evidence="9">The sequence shown here is derived from an EMBL/GenBank/DDBJ whole genome shotgun (WGS) entry which is preliminary data.</text>
</comment>
<dbReference type="GO" id="GO:0006433">
    <property type="term" value="P:prolyl-tRNA aminoacylation"/>
    <property type="evidence" value="ECO:0007669"/>
    <property type="project" value="UniProtKB-UniRule"/>
</dbReference>
<dbReference type="SUPFAM" id="SSF55681">
    <property type="entry name" value="Class II aaRS and biotin synthetases"/>
    <property type="match status" value="1"/>
</dbReference>
<dbReference type="EMBL" id="MNZO01000003">
    <property type="protein sequence ID" value="OIP87910.1"/>
    <property type="molecule type" value="Genomic_DNA"/>
</dbReference>
<dbReference type="PANTHER" id="PTHR43382">
    <property type="entry name" value="PROLYL-TRNA SYNTHETASE"/>
    <property type="match status" value="1"/>
</dbReference>
<dbReference type="Gene3D" id="3.30.930.10">
    <property type="entry name" value="Bira Bifunctional Protein, Domain 2"/>
    <property type="match status" value="1"/>
</dbReference>
<dbReference type="PANTHER" id="PTHR43382:SF2">
    <property type="entry name" value="BIFUNCTIONAL GLUTAMATE_PROLINE--TRNA LIGASE"/>
    <property type="match status" value="1"/>
</dbReference>
<dbReference type="InterPro" id="IPR002316">
    <property type="entry name" value="Pro-tRNA-ligase_IIa"/>
</dbReference>
<accession>A0A1J5I687</accession>
<dbReference type="Pfam" id="PF09180">
    <property type="entry name" value="ProRS-C_1"/>
    <property type="match status" value="1"/>
</dbReference>
<dbReference type="InterPro" id="IPR033721">
    <property type="entry name" value="ProRS_core_arch_euk"/>
</dbReference>
<evidence type="ECO:0000256" key="7">
    <source>
        <dbReference type="HAMAP-Rule" id="MF_01571"/>
    </source>
</evidence>
<dbReference type="InterPro" id="IPR004499">
    <property type="entry name" value="Pro-tRNA-ligase_IIa_arc-type"/>
</dbReference>
<dbReference type="Gene3D" id="3.40.50.800">
    <property type="entry name" value="Anticodon-binding domain"/>
    <property type="match status" value="1"/>
</dbReference>
<dbReference type="Proteomes" id="UP000182344">
    <property type="component" value="Unassembled WGS sequence"/>
</dbReference>
<name>A0A1J5I687_9BACT</name>
<dbReference type="InterPro" id="IPR006195">
    <property type="entry name" value="aa-tRNA-synth_II"/>
</dbReference>
<dbReference type="EC" id="6.1.1.15" evidence="7"/>
<dbReference type="GO" id="GO:0004827">
    <property type="term" value="F:proline-tRNA ligase activity"/>
    <property type="evidence" value="ECO:0007669"/>
    <property type="project" value="UniProtKB-UniRule"/>
</dbReference>
<keyword evidence="5 7" id="KW-0030">Aminoacyl-tRNA synthetase</keyword>
<sequence>MSHQLPDFKTNLSDWFNEVVLKAELADYAPVKGCMVIRPYGYALWENIQKFMDVLIKKHGVDNAYFPLFIPMSFFEKEKEHIAGFAPELALVTIGGGKELPEKLAVRPTSETIMYHMYQKWFGSWRDLPVRINQWCNMVRWEKRTYLFLRTSEFLWQEGHCAHLTHEESIAEVEWAIKMYAQTYQELFGMYGIIGAKSDTEKFAGGAKSYTFEALMPNGKSLQACTSHDLGQNFAKSIDWTVQDQKGNKSFPWQNSWGFSTRSIGGLIMSHGDQKGLVMPPNIAPIQIIIIPIPGHNTALSKSQELLKLLENYRVKIDSKEGETAGAKFNKWELKGVPLRIEIGNRDVTAGTVIICRRDTGEKITVKFDNLSKTVAKLLNEIQQSLFDKHKKFTESNTFKADSYDEFKKIMETSRGFISAHWCETADCEAQIKTDTKATTRCLPLDAVEENGKCVRCGKPSPHRWLFGLSY</sequence>
<dbReference type="Pfam" id="PF03129">
    <property type="entry name" value="HGTP_anticodon"/>
    <property type="match status" value="1"/>
</dbReference>
<evidence type="ECO:0000313" key="9">
    <source>
        <dbReference type="EMBL" id="OIP87910.1"/>
    </source>
</evidence>
<evidence type="ECO:0000256" key="2">
    <source>
        <dbReference type="ARBA" id="ARBA00022741"/>
    </source>
</evidence>
<dbReference type="InterPro" id="IPR004154">
    <property type="entry name" value="Anticodon-bd"/>
</dbReference>
<dbReference type="SUPFAM" id="SSF52954">
    <property type="entry name" value="Class II aaRS ABD-related"/>
    <property type="match status" value="1"/>
</dbReference>
<comment type="domain">
    <text evidence="7">Consists of three domains: the N-terminal catalytic domain, the anticodon-binding domain and the C-terminal extension.</text>
</comment>
<dbReference type="SMART" id="SM00946">
    <property type="entry name" value="ProRS-C_1"/>
    <property type="match status" value="1"/>
</dbReference>
<keyword evidence="7" id="KW-0963">Cytoplasm</keyword>
<dbReference type="InterPro" id="IPR017449">
    <property type="entry name" value="Pro-tRNA_synth_II"/>
</dbReference>
<organism evidence="9 10">
    <name type="scientific">Candidatus Shapirobacteria bacterium CG2_30_35_20</name>
    <dbReference type="NCBI Taxonomy" id="1805376"/>
    <lineage>
        <taxon>Bacteria</taxon>
        <taxon>Candidatus Shapironibacteriota</taxon>
    </lineage>
</organism>
<dbReference type="PRINTS" id="PR01046">
    <property type="entry name" value="TRNASYNTHPRO"/>
</dbReference>
<comment type="subunit">
    <text evidence="7">Homodimer.</text>
</comment>
<keyword evidence="3 7" id="KW-0067">ATP-binding</keyword>
<feature type="domain" description="Aminoacyl-transfer RNA synthetases class-II family profile" evidence="8">
    <location>
        <begin position="38"/>
        <end position="280"/>
    </location>
</feature>
<dbReference type="InterPro" id="IPR045864">
    <property type="entry name" value="aa-tRNA-synth_II/BPL/LPL"/>
</dbReference>
<proteinExistence type="inferred from homology"/>
<keyword evidence="2 7" id="KW-0547">Nucleotide-binding</keyword>
<dbReference type="SUPFAM" id="SSF64586">
    <property type="entry name" value="C-terminal domain of ProRS"/>
    <property type="match status" value="1"/>
</dbReference>
<dbReference type="NCBIfam" id="TIGR00408">
    <property type="entry name" value="proS_fam_I"/>
    <property type="match status" value="1"/>
</dbReference>
<dbReference type="Gene3D" id="3.30.110.30">
    <property type="entry name" value="C-terminal domain of ProRS"/>
    <property type="match status" value="1"/>
</dbReference>
<dbReference type="HAMAP" id="MF_01571">
    <property type="entry name" value="Pro_tRNA_synth_type3"/>
    <property type="match status" value="1"/>
</dbReference>
<dbReference type="AlphaFoldDB" id="A0A1J5I687"/>
<comment type="function">
    <text evidence="7">Catalyzes the attachment of proline to tRNA(Pro) in a two-step reaction: proline is first activated by ATP to form Pro-AMP and then transferred to the acceptor end of tRNA(Pro).</text>
</comment>
<evidence type="ECO:0000256" key="6">
    <source>
        <dbReference type="ARBA" id="ARBA00047671"/>
    </source>
</evidence>
<dbReference type="FunFam" id="3.30.930.10:FF:000037">
    <property type="entry name" value="Proline--tRNA ligase"/>
    <property type="match status" value="1"/>
</dbReference>
<dbReference type="InterPro" id="IPR036621">
    <property type="entry name" value="Anticodon-bd_dom_sf"/>
</dbReference>
<comment type="subcellular location">
    <subcellularLocation>
        <location evidence="7">Cytoplasm</location>
    </subcellularLocation>
</comment>
<gene>
    <name evidence="7" type="primary">proS</name>
    <name evidence="9" type="ORF">AUK05_00200</name>
</gene>
<evidence type="ECO:0000256" key="4">
    <source>
        <dbReference type="ARBA" id="ARBA00022917"/>
    </source>
</evidence>
<comment type="similarity">
    <text evidence="7">Belongs to the class-II aminoacyl-tRNA synthetase family. ProS type 3 subfamily.</text>
</comment>
<keyword evidence="1 7" id="KW-0436">Ligase</keyword>
<evidence type="ECO:0000256" key="5">
    <source>
        <dbReference type="ARBA" id="ARBA00023146"/>
    </source>
</evidence>
<protein>
    <recommendedName>
        <fullName evidence="7">Proline--tRNA ligase</fullName>
        <ecNumber evidence="7">6.1.1.15</ecNumber>
    </recommendedName>
    <alternativeName>
        <fullName evidence="7">Prolyl-tRNA synthetase</fullName>
        <shortName evidence="7">ProRS</shortName>
    </alternativeName>
</protein>
<evidence type="ECO:0000256" key="3">
    <source>
        <dbReference type="ARBA" id="ARBA00022840"/>
    </source>
</evidence>